<feature type="compositionally biased region" description="Polar residues" evidence="6">
    <location>
        <begin position="705"/>
        <end position="715"/>
    </location>
</feature>
<feature type="compositionally biased region" description="Basic and acidic residues" evidence="6">
    <location>
        <begin position="1854"/>
        <end position="1867"/>
    </location>
</feature>
<reference evidence="9 10" key="1">
    <citation type="submission" date="2019-01" db="EMBL/GenBank/DDBJ databases">
        <title>A draft genome assembly of the solar-powered sea slug Elysia chlorotica.</title>
        <authorList>
            <person name="Cai H."/>
            <person name="Li Q."/>
            <person name="Fang X."/>
            <person name="Li J."/>
            <person name="Curtis N.E."/>
            <person name="Altenburger A."/>
            <person name="Shibata T."/>
            <person name="Feng M."/>
            <person name="Maeda T."/>
            <person name="Schwartz J.A."/>
            <person name="Shigenobu S."/>
            <person name="Lundholm N."/>
            <person name="Nishiyama T."/>
            <person name="Yang H."/>
            <person name="Hasebe M."/>
            <person name="Li S."/>
            <person name="Pierce S.K."/>
            <person name="Wang J."/>
        </authorList>
    </citation>
    <scope>NUCLEOTIDE SEQUENCE [LARGE SCALE GENOMIC DNA]</scope>
    <source>
        <strain evidence="9">EC2010</strain>
        <tissue evidence="9">Whole organism of an adult</tissue>
    </source>
</reference>
<feature type="transmembrane region" description="Helical" evidence="7">
    <location>
        <begin position="1583"/>
        <end position="1606"/>
    </location>
</feature>
<dbReference type="EMBL" id="RQTK01000445">
    <property type="protein sequence ID" value="RUS79538.1"/>
    <property type="molecule type" value="Genomic_DNA"/>
</dbReference>
<feature type="transmembrane region" description="Helical" evidence="7">
    <location>
        <begin position="1216"/>
        <end position="1238"/>
    </location>
</feature>
<sequence length="1867" mass="204064">MGVTEYLGETVSGEFNTITGSGETVSGEFNTITGSGETVSGEFSTITGSGETVSGEFSTITGSGETVSGEFNTITGSGETVSGESNTITGSGETVSGEFSTVTVSGETVSGEFSTITGSGETVSGEFSTITGSGETVSGEFNTITVSGESNTITVSGETVSGEFSTITGSDETVSGEFEPPTLSLDQVRRYQVQKAVQQMQDSIFSIGMLAGAVTTADQTSNKVIEAPGLSLEVQTEANMAALRGKVIGQREVSITLPASIIDLDPDGKRGSLMLANMVETFYPKSIGKDSNLNLQGGTASLRMTTPGGHPIALDPSDPATLRLANSSTTPDAASGVTLNSSSSLKVNVSPHETLVMTFGVTDDGSKFTVMGRFGGVPSESSYDFQATVEDGVLYSNKKEKMKVTFDLQETNLRIIVYSAGKHGSVLYFETDLSTQTTPNITTNRRRLLASSRSGSEPSLTVSSLVVAYWDTSCACWTSSPSVEITEIDEAGDVEFSSNFFGSFSLSEVIVAPNPIDFGALANFSDNLKDSPYVLVLHCVLLAATVLAVLRLRRVDLQDRASWAYLPLLSNHGNDQWHYAVSVHTAMGSSRRLDVTPCFSLIGQYGRTKAKALVDGVRENFKRGTTSNFIMSSNQNLGQLMEIKIWLGQRHHTREMKATTSTHKTQHLNPQGNGNAYNPDNKLSSDTCRCCKNSSSEDAAEARQMESTISTPNAQESSSEENENSRDPESNMANKPVRCSRCSSEKDDTGCLSSSRWRSCLCCLSRKDTDTDLENLDWKVDDIRITDLATGKSLSLTPKSLSTTRYTFLVQDWLSEARGDGRTLRHVPALDSSSTDSGTMFDVISRQKLFDEHLWLSVARRPYPSVFTQSLYSPPTPTPHLCNDIPILPVTGAMDPIIARRPYPSVFTRVQRFLCAVALLYLAMLANAMWYSGAPNQDNQDNPDNHSSTDTVILRVGIVDISYRTFYVGVLSSLIILLPALIMTCLFRKRRLRHTSSTNIANPQRPEPSLEPRPESTPPDPAMTASPPMPRLDSFADFAPSPSNAKQGEKIDRRCDSVNDPLQFVPSRDPSPISPLQVETNLLGPTVSSSSMFGNIIFVQPGTNTPDSGYRSPAISRGRQESARCTSARVLDYRVTGLSPVYPEFYNAASDWSTDPRPFGTNPAPNLTRALKAYSDSEQTYELLCTEQYNEKKRSQLESAGAGSNKLRPLPWWTIFIAYVIVFLSIGVSATFTLFYSLEWGGSVSLEWMVSLFFSTTAGTFLIEPLKILVLALILSCLLKDSAEEHLASDDIPVSPDCDKLKARLLQVARGLAYRTLLALILGAICLHRDTPTAHRQNQKVRQHLKLDSNGQNITSQSDIFAWLLDKAIPDLQPKLWSNGQLMSVYQQKFASDLVMYRMTPVTLTQKRVKGWVPCADNCTDQAYTHTPGDPSTFDQLGHLAWYSAGGYQVALPSRRDSALDIVRRLRSQGWLDHLTRAVSLETVLFNANTRLFTQAKVLFETPTFGSVMSTVEVESANLYPYTDAWDYVVLLMEIIFVLLRYQGLSSQRFTAIEPEGGAVVQGLKIDETIRLSESVQRDPNQFVDFSLVFLYHEIYSAAASFALFVSVLRQLCPVHGQFVDFSLVFLYHEIYSAAASFALFVSVLRLLGPLGVNRHLHILRETLTSTRGAMVALGLSFLTCSVLYSSCSNLLSVALGVSTTSKVVDEMSEPFSLFAQRLMYCLFSSMSCSRLSRQGSEKVKDEGRDGLDRELGSYVMELIGSAFSGCSNSRKGQRDTKAEQEEEDSSNLTNSCAASRPTSDMELKEKFDTIIAKLVQPDLAITKESFANQGESIWKKYKATKKQGLSSLNSAVDKCDEESTPREAKY</sequence>
<evidence type="ECO:0000313" key="10">
    <source>
        <dbReference type="Proteomes" id="UP000271974"/>
    </source>
</evidence>
<keyword evidence="10" id="KW-1185">Reference proteome</keyword>
<evidence type="ECO:0000256" key="4">
    <source>
        <dbReference type="ARBA" id="ARBA00022989"/>
    </source>
</evidence>
<feature type="transmembrane region" description="Helical" evidence="7">
    <location>
        <begin position="1669"/>
        <end position="1692"/>
    </location>
</feature>
<name>A0A433TD92_ELYCH</name>
<feature type="transmembrane region" description="Helical" evidence="7">
    <location>
        <begin position="533"/>
        <end position="552"/>
    </location>
</feature>
<keyword evidence="3 7" id="KW-0812">Transmembrane</keyword>
<gene>
    <name evidence="9" type="ORF">EGW08_012706</name>
</gene>
<dbReference type="PANTHER" id="PTHR10877">
    <property type="entry name" value="POLYCYSTIN FAMILY MEMBER"/>
    <property type="match status" value="1"/>
</dbReference>
<dbReference type="InterPro" id="IPR048518">
    <property type="entry name" value="IBP_b_roll"/>
</dbReference>
<feature type="compositionally biased region" description="Polar residues" evidence="6">
    <location>
        <begin position="1787"/>
        <end position="1799"/>
    </location>
</feature>
<dbReference type="CDD" id="cd12820">
    <property type="entry name" value="LbR_YadA-like"/>
    <property type="match status" value="1"/>
</dbReference>
<dbReference type="GO" id="GO:0050982">
    <property type="term" value="P:detection of mechanical stimulus"/>
    <property type="evidence" value="ECO:0007669"/>
    <property type="project" value="TreeGrafter"/>
</dbReference>
<feature type="domain" description="Polycystin" evidence="8">
    <location>
        <begin position="1412"/>
        <end position="1520"/>
    </location>
</feature>
<dbReference type="GO" id="GO:0005262">
    <property type="term" value="F:calcium channel activity"/>
    <property type="evidence" value="ECO:0007669"/>
    <property type="project" value="TreeGrafter"/>
</dbReference>
<dbReference type="Proteomes" id="UP000271974">
    <property type="component" value="Unassembled WGS sequence"/>
</dbReference>
<dbReference type="Pfam" id="PF20519">
    <property type="entry name" value="Polycystin_dom"/>
    <property type="match status" value="1"/>
</dbReference>
<feature type="transmembrane region" description="Helical" evidence="7">
    <location>
        <begin position="966"/>
        <end position="987"/>
    </location>
</feature>
<dbReference type="Gene3D" id="2.150.10.10">
    <property type="entry name" value="Serralysin-like metalloprotease, C-terminal"/>
    <property type="match status" value="2"/>
</dbReference>
<dbReference type="SUPFAM" id="SSF49723">
    <property type="entry name" value="Lipase/lipooxygenase domain (PLAT/LH2 domain)"/>
    <property type="match status" value="1"/>
</dbReference>
<evidence type="ECO:0000256" key="7">
    <source>
        <dbReference type="SAM" id="Phobius"/>
    </source>
</evidence>
<feature type="region of interest" description="Disordered" evidence="6">
    <location>
        <begin position="653"/>
        <end position="679"/>
    </location>
</feature>
<feature type="transmembrane region" description="Helical" evidence="7">
    <location>
        <begin position="910"/>
        <end position="931"/>
    </location>
</feature>
<feature type="compositionally biased region" description="Polar residues" evidence="6">
    <location>
        <begin position="658"/>
        <end position="679"/>
    </location>
</feature>
<dbReference type="OrthoDB" id="6119411at2759"/>
<evidence type="ECO:0000256" key="3">
    <source>
        <dbReference type="ARBA" id="ARBA00022692"/>
    </source>
</evidence>
<comment type="similarity">
    <text evidence="2">Belongs to the polycystin family.</text>
</comment>
<evidence type="ECO:0000256" key="1">
    <source>
        <dbReference type="ARBA" id="ARBA00004141"/>
    </source>
</evidence>
<evidence type="ECO:0000313" key="9">
    <source>
        <dbReference type="EMBL" id="RUS79538.1"/>
    </source>
</evidence>
<keyword evidence="5 7" id="KW-0472">Membrane</keyword>
<dbReference type="InterPro" id="IPR051223">
    <property type="entry name" value="Polycystin"/>
</dbReference>
<accession>A0A433TD92</accession>
<feature type="transmembrane region" description="Helical" evidence="7">
    <location>
        <begin position="1626"/>
        <end position="1648"/>
    </location>
</feature>
<keyword evidence="4 7" id="KW-1133">Transmembrane helix</keyword>
<dbReference type="PANTHER" id="PTHR10877:SF194">
    <property type="entry name" value="LOCATION OF VULVA DEFECTIVE 1"/>
    <property type="match status" value="1"/>
</dbReference>
<protein>
    <recommendedName>
        <fullName evidence="8">Polycystin domain-containing protein</fullName>
    </recommendedName>
</protein>
<evidence type="ECO:0000259" key="8">
    <source>
        <dbReference type="Pfam" id="PF20519"/>
    </source>
</evidence>
<feature type="region of interest" description="Disordered" evidence="6">
    <location>
        <begin position="1767"/>
        <end position="1799"/>
    </location>
</feature>
<dbReference type="GO" id="GO:0016020">
    <property type="term" value="C:membrane"/>
    <property type="evidence" value="ECO:0007669"/>
    <property type="project" value="UniProtKB-SubCell"/>
</dbReference>
<dbReference type="STRING" id="188477.A0A433TD92"/>
<organism evidence="9 10">
    <name type="scientific">Elysia chlorotica</name>
    <name type="common">Eastern emerald elysia</name>
    <name type="synonym">Sea slug</name>
    <dbReference type="NCBI Taxonomy" id="188477"/>
    <lineage>
        <taxon>Eukaryota</taxon>
        <taxon>Metazoa</taxon>
        <taxon>Spiralia</taxon>
        <taxon>Lophotrochozoa</taxon>
        <taxon>Mollusca</taxon>
        <taxon>Gastropoda</taxon>
        <taxon>Heterobranchia</taxon>
        <taxon>Euthyneura</taxon>
        <taxon>Panpulmonata</taxon>
        <taxon>Sacoglossa</taxon>
        <taxon>Placobranchoidea</taxon>
        <taxon>Plakobranchidae</taxon>
        <taxon>Elysia</taxon>
    </lineage>
</organism>
<feature type="region of interest" description="Disordered" evidence="6">
    <location>
        <begin position="997"/>
        <end position="1054"/>
    </location>
</feature>
<proteinExistence type="inferred from homology"/>
<feature type="region of interest" description="Disordered" evidence="6">
    <location>
        <begin position="699"/>
        <end position="745"/>
    </location>
</feature>
<dbReference type="InterPro" id="IPR011049">
    <property type="entry name" value="Serralysin-like_metalloprot_C"/>
</dbReference>
<feature type="region of interest" description="Disordered" evidence="6">
    <location>
        <begin position="47"/>
        <end position="95"/>
    </location>
</feature>
<dbReference type="InterPro" id="IPR046791">
    <property type="entry name" value="Polycystin_dom"/>
</dbReference>
<evidence type="ECO:0000256" key="6">
    <source>
        <dbReference type="SAM" id="MobiDB-lite"/>
    </source>
</evidence>
<evidence type="ECO:0000256" key="5">
    <source>
        <dbReference type="ARBA" id="ARBA00023136"/>
    </source>
</evidence>
<dbReference type="Pfam" id="PF21300">
    <property type="entry name" value="LbR_Ice_bind"/>
    <property type="match status" value="1"/>
</dbReference>
<comment type="caution">
    <text evidence="9">The sequence shown here is derived from an EMBL/GenBank/DDBJ whole genome shotgun (WGS) entry which is preliminary data.</text>
</comment>
<feature type="transmembrane region" description="Helical" evidence="7">
    <location>
        <begin position="1258"/>
        <end position="1279"/>
    </location>
</feature>
<dbReference type="SUPFAM" id="SSF101967">
    <property type="entry name" value="Adhesin YadA, collagen-binding domain"/>
    <property type="match status" value="1"/>
</dbReference>
<dbReference type="Gene3D" id="2.60.60.20">
    <property type="entry name" value="PLAT/LH2 domain"/>
    <property type="match status" value="1"/>
</dbReference>
<dbReference type="InterPro" id="IPR036392">
    <property type="entry name" value="PLAT/LH2_dom_sf"/>
</dbReference>
<feature type="region of interest" description="Disordered" evidence="6">
    <location>
        <begin position="1846"/>
        <end position="1867"/>
    </location>
</feature>
<comment type="subcellular location">
    <subcellularLocation>
        <location evidence="1">Membrane</location>
        <topology evidence="1">Multi-pass membrane protein</topology>
    </subcellularLocation>
</comment>
<evidence type="ECO:0000256" key="2">
    <source>
        <dbReference type="ARBA" id="ARBA00007200"/>
    </source>
</evidence>